<dbReference type="AlphaFoldDB" id="A0A845AYU2"/>
<comment type="similarity">
    <text evidence="1">Belongs to the short-chain dehydrogenases/reductases (SDR) family.</text>
</comment>
<dbReference type="CDD" id="cd05233">
    <property type="entry name" value="SDR_c"/>
    <property type="match status" value="1"/>
</dbReference>
<organism evidence="3 4">
    <name type="scientific">Allopontixanthobacter sediminis</name>
    <dbReference type="NCBI Taxonomy" id="1689985"/>
    <lineage>
        <taxon>Bacteria</taxon>
        <taxon>Pseudomonadati</taxon>
        <taxon>Pseudomonadota</taxon>
        <taxon>Alphaproteobacteria</taxon>
        <taxon>Sphingomonadales</taxon>
        <taxon>Erythrobacteraceae</taxon>
        <taxon>Allopontixanthobacter</taxon>
    </lineage>
</organism>
<dbReference type="GO" id="GO:0016491">
    <property type="term" value="F:oxidoreductase activity"/>
    <property type="evidence" value="ECO:0007669"/>
    <property type="project" value="UniProtKB-KW"/>
</dbReference>
<comment type="caution">
    <text evidence="3">The sequence shown here is derived from an EMBL/GenBank/DDBJ whole genome shotgun (WGS) entry which is preliminary data.</text>
</comment>
<protein>
    <submittedName>
        <fullName evidence="3">SDR family NAD(P)-dependent oxidoreductase</fullName>
    </submittedName>
</protein>
<gene>
    <name evidence="3" type="ORF">GRI65_01305</name>
</gene>
<dbReference type="InterPro" id="IPR002347">
    <property type="entry name" value="SDR_fam"/>
</dbReference>
<dbReference type="PANTHER" id="PTHR42901">
    <property type="entry name" value="ALCOHOL DEHYDROGENASE"/>
    <property type="match status" value="1"/>
</dbReference>
<evidence type="ECO:0000256" key="1">
    <source>
        <dbReference type="ARBA" id="ARBA00006484"/>
    </source>
</evidence>
<proteinExistence type="inferred from homology"/>
<dbReference type="InterPro" id="IPR020904">
    <property type="entry name" value="Sc_DH/Rdtase_CS"/>
</dbReference>
<dbReference type="RefSeq" id="WP_160754737.1">
    <property type="nucleotide sequence ID" value="NZ_WTYL01000001.1"/>
</dbReference>
<keyword evidence="4" id="KW-1185">Reference proteome</keyword>
<evidence type="ECO:0000313" key="4">
    <source>
        <dbReference type="Proteomes" id="UP000431922"/>
    </source>
</evidence>
<dbReference type="Pfam" id="PF00106">
    <property type="entry name" value="adh_short"/>
    <property type="match status" value="1"/>
</dbReference>
<evidence type="ECO:0000313" key="3">
    <source>
        <dbReference type="EMBL" id="MXP43088.1"/>
    </source>
</evidence>
<dbReference type="PROSITE" id="PS00061">
    <property type="entry name" value="ADH_SHORT"/>
    <property type="match status" value="1"/>
</dbReference>
<dbReference type="PRINTS" id="PR00081">
    <property type="entry name" value="GDHRDH"/>
</dbReference>
<dbReference type="EMBL" id="WTYL01000001">
    <property type="protein sequence ID" value="MXP43088.1"/>
    <property type="molecule type" value="Genomic_DNA"/>
</dbReference>
<dbReference type="InterPro" id="IPR036291">
    <property type="entry name" value="NAD(P)-bd_dom_sf"/>
</dbReference>
<sequence>MSKNSIDKLSGFCVVTGASSGIGLELAKLAAQDGCSLLLVADRDLAEAKAAAESCGAAEVDTLETDLATKEGVDKLVGTVGSREVDALMANAGHGLGHAFFEQKWSDIKHVIDTNIVGTVSLIHQLGAQMVLRDRGRILVTGSIAGDLPGAYQLVYNSTKAFVNDFCVGLANELKATDVVISCLMPGVTDTDFFDRANMEDTAAGQSDSKADPAKVAKDGYRALLAGETQEVSGFMNKVQDVFAGILPDELVAQMHRKLAKPER</sequence>
<evidence type="ECO:0000256" key="2">
    <source>
        <dbReference type="ARBA" id="ARBA00023002"/>
    </source>
</evidence>
<dbReference type="Gene3D" id="3.40.50.720">
    <property type="entry name" value="NAD(P)-binding Rossmann-like Domain"/>
    <property type="match status" value="1"/>
</dbReference>
<keyword evidence="2" id="KW-0560">Oxidoreductase</keyword>
<accession>A0A845AYU2</accession>
<dbReference type="OrthoDB" id="9808814at2"/>
<dbReference type="Proteomes" id="UP000431922">
    <property type="component" value="Unassembled WGS sequence"/>
</dbReference>
<reference evidence="3 4" key="1">
    <citation type="submission" date="2019-12" db="EMBL/GenBank/DDBJ databases">
        <title>Genomic-based taxomic classification of the family Erythrobacteraceae.</title>
        <authorList>
            <person name="Xu L."/>
        </authorList>
    </citation>
    <scope>NUCLEOTIDE SEQUENCE [LARGE SCALE GENOMIC DNA]</scope>
    <source>
        <strain evidence="3 4">KCTC 42453</strain>
    </source>
</reference>
<name>A0A845AYU2_9SPHN</name>
<dbReference type="SUPFAM" id="SSF51735">
    <property type="entry name" value="NAD(P)-binding Rossmann-fold domains"/>
    <property type="match status" value="1"/>
</dbReference>
<dbReference type="PANTHER" id="PTHR42901:SF1">
    <property type="entry name" value="ALCOHOL DEHYDROGENASE"/>
    <property type="match status" value="1"/>
</dbReference>